<organism evidence="2 3">
    <name type="scientific">Emiliania huxleyi (strain CCMP1516)</name>
    <dbReference type="NCBI Taxonomy" id="280463"/>
    <lineage>
        <taxon>Eukaryota</taxon>
        <taxon>Haptista</taxon>
        <taxon>Haptophyta</taxon>
        <taxon>Prymnesiophyceae</taxon>
        <taxon>Isochrysidales</taxon>
        <taxon>Noelaerhabdaceae</taxon>
        <taxon>Emiliania</taxon>
    </lineage>
</organism>
<dbReference type="Gene3D" id="2.60.120.10">
    <property type="entry name" value="Jelly Rolls"/>
    <property type="match status" value="2"/>
</dbReference>
<dbReference type="RefSeq" id="XP_005783898.1">
    <property type="nucleotide sequence ID" value="XM_005783841.1"/>
</dbReference>
<name>A0A0D3K6T4_EMIH1</name>
<dbReference type="PaxDb" id="2903-EOD31469"/>
<dbReference type="AlphaFoldDB" id="A0A0D3K6T4"/>
<dbReference type="PANTHER" id="PTHR12461:SF105">
    <property type="entry name" value="HYPOXIA-INDUCIBLE FACTOR 1-ALPHA INHIBITOR"/>
    <property type="match status" value="1"/>
</dbReference>
<dbReference type="eggNOG" id="KOG2132">
    <property type="taxonomic scope" value="Eukaryota"/>
</dbReference>
<evidence type="ECO:0000313" key="3">
    <source>
        <dbReference type="Proteomes" id="UP000013827"/>
    </source>
</evidence>
<accession>A0A0D3K6T4</accession>
<reference evidence="3" key="1">
    <citation type="journal article" date="2013" name="Nature">
        <title>Pan genome of the phytoplankton Emiliania underpins its global distribution.</title>
        <authorList>
            <person name="Read B.A."/>
            <person name="Kegel J."/>
            <person name="Klute M.J."/>
            <person name="Kuo A."/>
            <person name="Lefebvre S.C."/>
            <person name="Maumus F."/>
            <person name="Mayer C."/>
            <person name="Miller J."/>
            <person name="Monier A."/>
            <person name="Salamov A."/>
            <person name="Young J."/>
            <person name="Aguilar M."/>
            <person name="Claverie J.M."/>
            <person name="Frickenhaus S."/>
            <person name="Gonzalez K."/>
            <person name="Herman E.K."/>
            <person name="Lin Y.C."/>
            <person name="Napier J."/>
            <person name="Ogata H."/>
            <person name="Sarno A.F."/>
            <person name="Shmutz J."/>
            <person name="Schroeder D."/>
            <person name="de Vargas C."/>
            <person name="Verret F."/>
            <person name="von Dassow P."/>
            <person name="Valentin K."/>
            <person name="Van de Peer Y."/>
            <person name="Wheeler G."/>
            <person name="Dacks J.B."/>
            <person name="Delwiche C.F."/>
            <person name="Dyhrman S.T."/>
            <person name="Glockner G."/>
            <person name="John U."/>
            <person name="Richards T."/>
            <person name="Worden A.Z."/>
            <person name="Zhang X."/>
            <person name="Grigoriev I.V."/>
            <person name="Allen A.E."/>
            <person name="Bidle K."/>
            <person name="Borodovsky M."/>
            <person name="Bowler C."/>
            <person name="Brownlee C."/>
            <person name="Cock J.M."/>
            <person name="Elias M."/>
            <person name="Gladyshev V.N."/>
            <person name="Groth M."/>
            <person name="Guda C."/>
            <person name="Hadaegh A."/>
            <person name="Iglesias-Rodriguez M.D."/>
            <person name="Jenkins J."/>
            <person name="Jones B.M."/>
            <person name="Lawson T."/>
            <person name="Leese F."/>
            <person name="Lindquist E."/>
            <person name="Lobanov A."/>
            <person name="Lomsadze A."/>
            <person name="Malik S.B."/>
            <person name="Marsh M.E."/>
            <person name="Mackinder L."/>
            <person name="Mock T."/>
            <person name="Mueller-Roeber B."/>
            <person name="Pagarete A."/>
            <person name="Parker M."/>
            <person name="Probert I."/>
            <person name="Quesneville H."/>
            <person name="Raines C."/>
            <person name="Rensing S.A."/>
            <person name="Riano-Pachon D.M."/>
            <person name="Richier S."/>
            <person name="Rokitta S."/>
            <person name="Shiraiwa Y."/>
            <person name="Soanes D.M."/>
            <person name="van der Giezen M."/>
            <person name="Wahlund T.M."/>
            <person name="Williams B."/>
            <person name="Wilson W."/>
            <person name="Wolfe G."/>
            <person name="Wurch L.L."/>
        </authorList>
    </citation>
    <scope>NUCLEOTIDE SEQUENCE</scope>
</reference>
<keyword evidence="3" id="KW-1185">Reference proteome</keyword>
<feature type="domain" description="Cupin-like" evidence="1">
    <location>
        <begin position="84"/>
        <end position="125"/>
    </location>
</feature>
<sequence length="243" mass="26015">MAADLSSLRLARLRALEAAARVGAWTVCQLFVGSAATGGARTRLHSLEAEHVLHFDQYDNFYLQLAGTKTFRLFDPSQSGRLAPYPVTLQPGDLLFLPAYWWHEVTTGPVPAGALAVSLNFWYSAMQQILSPEWPLGPPLRVELARQLEYLVADSFGDAGRAVPAFFRGLRAQVDAAAAGLPAGEEEGSAARAALAVWLRRSGAASSSTWSGGYSCCSSRATPAASWPTCATPAALTACRCRR</sequence>
<evidence type="ECO:0000259" key="1">
    <source>
        <dbReference type="Pfam" id="PF13621"/>
    </source>
</evidence>
<protein>
    <recommendedName>
        <fullName evidence="1">Cupin-like domain-containing protein</fullName>
    </recommendedName>
</protein>
<evidence type="ECO:0000313" key="2">
    <source>
        <dbReference type="EnsemblProtists" id="EOD31469"/>
    </source>
</evidence>
<dbReference type="HOGENOM" id="CLU_1017173_0_0_1"/>
<dbReference type="KEGG" id="ehx:EMIHUDRAFT_314391"/>
<dbReference type="PANTHER" id="PTHR12461">
    <property type="entry name" value="HYPOXIA-INDUCIBLE FACTOR 1 ALPHA INHIBITOR-RELATED"/>
    <property type="match status" value="1"/>
</dbReference>
<dbReference type="SUPFAM" id="SSF51197">
    <property type="entry name" value="Clavaminate synthase-like"/>
    <property type="match status" value="1"/>
</dbReference>
<proteinExistence type="predicted"/>
<dbReference type="Proteomes" id="UP000013827">
    <property type="component" value="Unassembled WGS sequence"/>
</dbReference>
<dbReference type="InterPro" id="IPR014710">
    <property type="entry name" value="RmlC-like_jellyroll"/>
</dbReference>
<reference evidence="2" key="2">
    <citation type="submission" date="2024-10" db="UniProtKB">
        <authorList>
            <consortium name="EnsemblProtists"/>
        </authorList>
    </citation>
    <scope>IDENTIFICATION</scope>
</reference>
<dbReference type="InterPro" id="IPR041667">
    <property type="entry name" value="Cupin_8"/>
</dbReference>
<dbReference type="EnsemblProtists" id="EOD31469">
    <property type="protein sequence ID" value="EOD31469"/>
    <property type="gene ID" value="EMIHUDRAFT_314391"/>
</dbReference>
<dbReference type="GeneID" id="17276742"/>
<dbReference type="Pfam" id="PF13621">
    <property type="entry name" value="Cupin_8"/>
    <property type="match status" value="1"/>
</dbReference>